<feature type="transmembrane region" description="Helical" evidence="2">
    <location>
        <begin position="122"/>
        <end position="141"/>
    </location>
</feature>
<evidence type="ECO:0000313" key="3">
    <source>
        <dbReference type="EMBL" id="KAF9699118.1"/>
    </source>
</evidence>
<feature type="region of interest" description="Disordered" evidence="1">
    <location>
        <begin position="1"/>
        <end position="30"/>
    </location>
</feature>
<name>A0A8H7J9T2_9PLEO</name>
<feature type="transmembrane region" description="Helical" evidence="2">
    <location>
        <begin position="213"/>
        <end position="231"/>
    </location>
</feature>
<evidence type="ECO:0000256" key="1">
    <source>
        <dbReference type="SAM" id="MobiDB-lite"/>
    </source>
</evidence>
<keyword evidence="2" id="KW-0812">Transmembrane</keyword>
<organism evidence="3 4">
    <name type="scientific">Ascochyta lentis</name>
    <dbReference type="NCBI Taxonomy" id="205686"/>
    <lineage>
        <taxon>Eukaryota</taxon>
        <taxon>Fungi</taxon>
        <taxon>Dikarya</taxon>
        <taxon>Ascomycota</taxon>
        <taxon>Pezizomycotina</taxon>
        <taxon>Dothideomycetes</taxon>
        <taxon>Pleosporomycetidae</taxon>
        <taxon>Pleosporales</taxon>
        <taxon>Pleosporineae</taxon>
        <taxon>Didymellaceae</taxon>
        <taxon>Ascochyta</taxon>
    </lineage>
</organism>
<feature type="transmembrane region" description="Helical" evidence="2">
    <location>
        <begin position="43"/>
        <end position="76"/>
    </location>
</feature>
<feature type="transmembrane region" description="Helical" evidence="2">
    <location>
        <begin position="153"/>
        <end position="178"/>
    </location>
</feature>
<dbReference type="AlphaFoldDB" id="A0A8H7J9T2"/>
<keyword evidence="4" id="KW-1185">Reference proteome</keyword>
<accession>A0A8H7J9T2</accession>
<comment type="caution">
    <text evidence="3">The sequence shown here is derived from an EMBL/GenBank/DDBJ whole genome shotgun (WGS) entry which is preliminary data.</text>
</comment>
<evidence type="ECO:0000313" key="4">
    <source>
        <dbReference type="Proteomes" id="UP000651452"/>
    </source>
</evidence>
<keyword evidence="2" id="KW-1133">Transmembrane helix</keyword>
<feature type="compositionally biased region" description="Low complexity" evidence="1">
    <location>
        <begin position="16"/>
        <end position="30"/>
    </location>
</feature>
<sequence length="276" mass="30607">MADLPQAGNISGTRGPSEASSKTSTPSSPHVSSYSVWRTSAHLYLPLVTVFLLITLGTSLGINFLCIFLSAIPAYWLGSLLYPADRSEPTPEQAIRFTRKNDFYRAAVLVTYRWLFGRSFDLPILIADFFLSHGLGPLIGERPAGTKQRRSEFGVALLWMAGSGMLMQYAPSALSYWVTIADRTVWRAVYIALVDDVVGVLSRPNVKTWKGKVTLVLTQALTITFISWMLLSWMRDALLELAVDDELKASLASMGIQQDSMEEQGDIEDDGDRYLV</sequence>
<proteinExistence type="predicted"/>
<evidence type="ECO:0000256" key="2">
    <source>
        <dbReference type="SAM" id="Phobius"/>
    </source>
</evidence>
<keyword evidence="2" id="KW-0472">Membrane</keyword>
<dbReference type="EMBL" id="RZGK01000005">
    <property type="protein sequence ID" value="KAF9699118.1"/>
    <property type="molecule type" value="Genomic_DNA"/>
</dbReference>
<reference evidence="3" key="1">
    <citation type="submission" date="2018-12" db="EMBL/GenBank/DDBJ databases">
        <authorList>
            <person name="Syme R.A."/>
            <person name="Farfan-Caceres L."/>
            <person name="Lichtenzveig J."/>
        </authorList>
    </citation>
    <scope>NUCLEOTIDE SEQUENCE</scope>
    <source>
        <strain evidence="3">Al4</strain>
    </source>
</reference>
<gene>
    <name evidence="3" type="ORF">EKO04_003313</name>
</gene>
<dbReference type="OrthoDB" id="3756114at2759"/>
<reference evidence="3" key="2">
    <citation type="submission" date="2020-09" db="EMBL/GenBank/DDBJ databases">
        <title>Reference genome assembly for Australian Ascochyta lentis isolate Al4.</title>
        <authorList>
            <person name="Lee R.C."/>
            <person name="Farfan-Caceres L.M."/>
            <person name="Debler J.W."/>
            <person name="Williams A.H."/>
            <person name="Henares B.M."/>
        </authorList>
    </citation>
    <scope>NUCLEOTIDE SEQUENCE</scope>
    <source>
        <strain evidence="3">Al4</strain>
    </source>
</reference>
<protein>
    <submittedName>
        <fullName evidence="3">Uncharacterized protein</fullName>
    </submittedName>
</protein>
<dbReference type="Proteomes" id="UP000651452">
    <property type="component" value="Unassembled WGS sequence"/>
</dbReference>